<dbReference type="AlphaFoldDB" id="A0A6A5Y1F0"/>
<feature type="compositionally biased region" description="Polar residues" evidence="1">
    <location>
        <begin position="35"/>
        <end position="55"/>
    </location>
</feature>
<feature type="region of interest" description="Disordered" evidence="1">
    <location>
        <begin position="536"/>
        <end position="561"/>
    </location>
</feature>
<sequence length="731" mass="80701">MTAPPQIPPIAPSYLNPSTSSSSSFLQSFMAPFNHNPNGQPSQLRRASTSPTNENNVRDLLFITTTNPDGFKSRTNMTKIRKKAMGSFLENEKKQAGPSSMRGGKRARLQSEDSNASRSSAASTISDPEAPDREIMPNDEAIKIYRKDKRSPRQRFSDRNSNISSSNNSNNGDSPVSTGSQANQKVAIVSLRSNSKPQPWIEIVMVQPSRKGPLIYDETAPRPFESLAEPLGTPLDPFDTMFNPPSPYISIQHLKWHCSQAFGSKAMGQHWIPTLVDSPHAFLSTISIASAHKDALDMIQGDSMQTVALRLELMHLIEQQLIQGKIDDHNIIAVTQLIASEIISGDESVVQSHEKGLTTMVELRGGLENLGLTGRVASTLSWVCLESAVLREAQPDRQYWDFRLANTIHTYPTSAIIPESPLFRPRSDFYTIKRSRRSSQRTMKLLKDMRSMLDRFALRKEQNSQDSVLRSLHKAITTDYPPARDPQAQNNVLTYSDWTYEAIRLTCIIQAEAIINRIPHSAALASAGKIATKPRLTVPTKTSGSSESLVSPRMTRHDSPVTTFSATSSYATSPAFSQHSNSFTSASFPAQSRPSIASTTSTSSTSSNLNFPWYSISRPAPPPPPTTTLLENIKLAIESSNVSECWSDMAGVLLWIGLVVGAASRSSEDRPLKKWFQALAVRCSIFLCFEFPEPVHASLVRMAEIEEALGFLEQRIGNVAPMRVAPGKRKM</sequence>
<keyword evidence="3" id="KW-1185">Reference proteome</keyword>
<dbReference type="PANTHER" id="PTHR37540:SF5">
    <property type="entry name" value="TRANSCRIPTION FACTOR DOMAIN-CONTAINING PROTEIN"/>
    <property type="match status" value="1"/>
</dbReference>
<feature type="compositionally biased region" description="Polar residues" evidence="1">
    <location>
        <begin position="539"/>
        <end position="549"/>
    </location>
</feature>
<feature type="compositionally biased region" description="Low complexity" evidence="1">
    <location>
        <begin position="160"/>
        <end position="171"/>
    </location>
</feature>
<dbReference type="Proteomes" id="UP000799778">
    <property type="component" value="Unassembled WGS sequence"/>
</dbReference>
<gene>
    <name evidence="2" type="ORF">BU24DRAFT_110733</name>
</gene>
<dbReference type="GeneID" id="54278186"/>
<feature type="compositionally biased region" description="Basic and acidic residues" evidence="1">
    <location>
        <begin position="130"/>
        <end position="145"/>
    </location>
</feature>
<evidence type="ECO:0000256" key="1">
    <source>
        <dbReference type="SAM" id="MobiDB-lite"/>
    </source>
</evidence>
<protein>
    <submittedName>
        <fullName evidence="2">Uncharacterized protein</fullName>
    </submittedName>
</protein>
<feature type="compositionally biased region" description="Polar residues" evidence="1">
    <location>
        <begin position="172"/>
        <end position="181"/>
    </location>
</feature>
<feature type="region of interest" description="Disordered" evidence="1">
    <location>
        <begin position="1"/>
        <end position="59"/>
    </location>
</feature>
<feature type="compositionally biased region" description="Polar residues" evidence="1">
    <location>
        <begin position="112"/>
        <end position="126"/>
    </location>
</feature>
<evidence type="ECO:0000313" key="3">
    <source>
        <dbReference type="Proteomes" id="UP000799778"/>
    </source>
</evidence>
<dbReference type="RefSeq" id="XP_033387362.1">
    <property type="nucleotide sequence ID" value="XM_033520789.1"/>
</dbReference>
<name>A0A6A5Y1F0_9PLEO</name>
<feature type="region of interest" description="Disordered" evidence="1">
    <location>
        <begin position="86"/>
        <end position="181"/>
    </location>
</feature>
<evidence type="ECO:0000313" key="2">
    <source>
        <dbReference type="EMBL" id="KAF2019023.1"/>
    </source>
</evidence>
<feature type="compositionally biased region" description="Pro residues" evidence="1">
    <location>
        <begin position="1"/>
        <end position="11"/>
    </location>
</feature>
<accession>A0A6A5Y1F0</accession>
<proteinExistence type="predicted"/>
<dbReference type="PANTHER" id="PTHR37540">
    <property type="entry name" value="TRANSCRIPTION FACTOR (ACR-2), PUTATIVE-RELATED-RELATED"/>
    <property type="match status" value="1"/>
</dbReference>
<reference evidence="2" key="1">
    <citation type="journal article" date="2020" name="Stud. Mycol.">
        <title>101 Dothideomycetes genomes: a test case for predicting lifestyles and emergence of pathogens.</title>
        <authorList>
            <person name="Haridas S."/>
            <person name="Albert R."/>
            <person name="Binder M."/>
            <person name="Bloem J."/>
            <person name="Labutti K."/>
            <person name="Salamov A."/>
            <person name="Andreopoulos B."/>
            <person name="Baker S."/>
            <person name="Barry K."/>
            <person name="Bills G."/>
            <person name="Bluhm B."/>
            <person name="Cannon C."/>
            <person name="Castanera R."/>
            <person name="Culley D."/>
            <person name="Daum C."/>
            <person name="Ezra D."/>
            <person name="Gonzalez J."/>
            <person name="Henrissat B."/>
            <person name="Kuo A."/>
            <person name="Liang C."/>
            <person name="Lipzen A."/>
            <person name="Lutzoni F."/>
            <person name="Magnuson J."/>
            <person name="Mondo S."/>
            <person name="Nolan M."/>
            <person name="Ohm R."/>
            <person name="Pangilinan J."/>
            <person name="Park H.-J."/>
            <person name="Ramirez L."/>
            <person name="Alfaro M."/>
            <person name="Sun H."/>
            <person name="Tritt A."/>
            <person name="Yoshinaga Y."/>
            <person name="Zwiers L.-H."/>
            <person name="Turgeon B."/>
            <person name="Goodwin S."/>
            <person name="Spatafora J."/>
            <person name="Crous P."/>
            <person name="Grigoriev I."/>
        </authorList>
    </citation>
    <scope>NUCLEOTIDE SEQUENCE</scope>
    <source>
        <strain evidence="2">CBS 175.79</strain>
    </source>
</reference>
<dbReference type="EMBL" id="ML978067">
    <property type="protein sequence ID" value="KAF2019023.1"/>
    <property type="molecule type" value="Genomic_DNA"/>
</dbReference>
<dbReference type="OrthoDB" id="4159781at2759"/>
<organism evidence="2 3">
    <name type="scientific">Aaosphaeria arxii CBS 175.79</name>
    <dbReference type="NCBI Taxonomy" id="1450172"/>
    <lineage>
        <taxon>Eukaryota</taxon>
        <taxon>Fungi</taxon>
        <taxon>Dikarya</taxon>
        <taxon>Ascomycota</taxon>
        <taxon>Pezizomycotina</taxon>
        <taxon>Dothideomycetes</taxon>
        <taxon>Pleosporomycetidae</taxon>
        <taxon>Pleosporales</taxon>
        <taxon>Pleosporales incertae sedis</taxon>
        <taxon>Aaosphaeria</taxon>
    </lineage>
</organism>